<proteinExistence type="predicted"/>
<feature type="non-terminal residue" evidence="2">
    <location>
        <position position="1"/>
    </location>
</feature>
<feature type="region of interest" description="Disordered" evidence="1">
    <location>
        <begin position="76"/>
        <end position="114"/>
    </location>
</feature>
<accession>A0A812XBE3</accession>
<gene>
    <name evidence="2" type="ORF">SPIL2461_LOCUS20320</name>
</gene>
<evidence type="ECO:0000313" key="3">
    <source>
        <dbReference type="Proteomes" id="UP000649617"/>
    </source>
</evidence>
<reference evidence="2" key="1">
    <citation type="submission" date="2021-02" db="EMBL/GenBank/DDBJ databases">
        <authorList>
            <person name="Dougan E. K."/>
            <person name="Rhodes N."/>
            <person name="Thang M."/>
            <person name="Chan C."/>
        </authorList>
    </citation>
    <scope>NUCLEOTIDE SEQUENCE</scope>
</reference>
<organism evidence="2 3">
    <name type="scientific">Symbiodinium pilosum</name>
    <name type="common">Dinoflagellate</name>
    <dbReference type="NCBI Taxonomy" id="2952"/>
    <lineage>
        <taxon>Eukaryota</taxon>
        <taxon>Sar</taxon>
        <taxon>Alveolata</taxon>
        <taxon>Dinophyceae</taxon>
        <taxon>Suessiales</taxon>
        <taxon>Symbiodiniaceae</taxon>
        <taxon>Symbiodinium</taxon>
    </lineage>
</organism>
<feature type="non-terminal residue" evidence="2">
    <location>
        <position position="114"/>
    </location>
</feature>
<dbReference type="Proteomes" id="UP000649617">
    <property type="component" value="Unassembled WGS sequence"/>
</dbReference>
<comment type="caution">
    <text evidence="2">The sequence shown here is derived from an EMBL/GenBank/DDBJ whole genome shotgun (WGS) entry which is preliminary data.</text>
</comment>
<protein>
    <submittedName>
        <fullName evidence="2">Uncharacterized protein</fullName>
    </submittedName>
</protein>
<evidence type="ECO:0000313" key="2">
    <source>
        <dbReference type="EMBL" id="CAE7715496.1"/>
    </source>
</evidence>
<dbReference type="EMBL" id="CAJNIZ010045288">
    <property type="protein sequence ID" value="CAE7715496.1"/>
    <property type="molecule type" value="Genomic_DNA"/>
</dbReference>
<evidence type="ECO:0000256" key="1">
    <source>
        <dbReference type="SAM" id="MobiDB-lite"/>
    </source>
</evidence>
<name>A0A812XBE3_SYMPI</name>
<keyword evidence="3" id="KW-1185">Reference proteome</keyword>
<sequence>RYHLLTRSSDPIQQSLPYLDNSQVMSMQQDDLFRERAALDVLEMAATGTLAMRKGPKPDWSKVPVEDDSPLHSILLRKEEEELPPPPEEPEQKTVTMPFMTTREKLYRKQQEEE</sequence>
<feature type="compositionally biased region" description="Basic and acidic residues" evidence="1">
    <location>
        <begin position="102"/>
        <end position="114"/>
    </location>
</feature>
<dbReference type="AlphaFoldDB" id="A0A812XBE3"/>